<dbReference type="Pfam" id="PF03109">
    <property type="entry name" value="ABC1"/>
    <property type="match status" value="1"/>
</dbReference>
<accession>W9VGJ8</accession>
<dbReference type="GO" id="GO:0016740">
    <property type="term" value="F:transferase activity"/>
    <property type="evidence" value="ECO:0007669"/>
    <property type="project" value="UniProtKB-KW"/>
</dbReference>
<comment type="caution">
    <text evidence="6">The sequence shown here is derived from an EMBL/GenBank/DDBJ whole genome shotgun (WGS) entry which is preliminary data.</text>
</comment>
<dbReference type="STRING" id="1249627.D779_1716"/>
<evidence type="ECO:0000256" key="2">
    <source>
        <dbReference type="ARBA" id="ARBA00022679"/>
    </source>
</evidence>
<evidence type="ECO:0000256" key="4">
    <source>
        <dbReference type="ARBA" id="ARBA00022840"/>
    </source>
</evidence>
<dbReference type="InterPro" id="IPR034646">
    <property type="entry name" value="ADCK3_dom"/>
</dbReference>
<dbReference type="eggNOG" id="COG0661">
    <property type="taxonomic scope" value="Bacteria"/>
</dbReference>
<evidence type="ECO:0000313" key="6">
    <source>
        <dbReference type="EMBL" id="EXJ15162.1"/>
    </source>
</evidence>
<dbReference type="InterPro" id="IPR011009">
    <property type="entry name" value="Kinase-like_dom_sf"/>
</dbReference>
<dbReference type="InterPro" id="IPR004147">
    <property type="entry name" value="ABC1_dom"/>
</dbReference>
<comment type="similarity">
    <text evidence="1">Belongs to the protein kinase superfamily. ADCK protein kinase family.</text>
</comment>
<feature type="domain" description="ABC1 atypical kinase-like" evidence="5">
    <location>
        <begin position="100"/>
        <end position="342"/>
    </location>
</feature>
<name>W9VGJ8_9GAMM</name>
<dbReference type="EMBL" id="AONC01000029">
    <property type="protein sequence ID" value="EXJ15162.1"/>
    <property type="molecule type" value="Genomic_DNA"/>
</dbReference>
<dbReference type="OrthoDB" id="9795390at2"/>
<sequence length="441" mass="49189">MTQAPLTGGRAVPSTRLDRLWHLGRATTDLAAGIGVRGLIDLARRGNGQSNPIELSPETFQRLADRLAHMRGAVMKMGQLMSMDGSDALTPEAAAILGALCNRAEPMPLSQLAPLLETEYGKDWNRRFRRFGFNPVAAASIGQVHRAETADGRHLALKIQFPGVRESIDSDMDNLSLLSRAIGMMPKGMDLKPMLDEARRQLHQEADYAAEADALDAYRRLVGDGADFLVPAVHRDFSTGRILAMDFAEGIPIDRLAETAFTREERDRAANLVMTLVLRELFEFSLVQTDPNFGNFLYQTDTGRVVLLDFGATHPVPPAIVSGYRDLIRAAMAENREAMHESAIALGFAREDAPREQVEAMLDLMRLSSEMMRHQGLYDFGASDLFKRIYDRGQQLYEEGAFSQLPDPSSMFLYRKFLGAFMLCRRLRARVDLPLLLDPYL</sequence>
<keyword evidence="4" id="KW-0067">ATP-binding</keyword>
<dbReference type="AlphaFoldDB" id="W9VGJ8"/>
<evidence type="ECO:0000313" key="7">
    <source>
        <dbReference type="Proteomes" id="UP000019460"/>
    </source>
</evidence>
<dbReference type="PANTHER" id="PTHR43851">
    <property type="match status" value="1"/>
</dbReference>
<dbReference type="GO" id="GO:0006744">
    <property type="term" value="P:ubiquinone biosynthetic process"/>
    <property type="evidence" value="ECO:0007669"/>
    <property type="project" value="TreeGrafter"/>
</dbReference>
<organism evidence="6 7">
    <name type="scientific">Imhoffiella purpurea</name>
    <dbReference type="NCBI Taxonomy" id="1249627"/>
    <lineage>
        <taxon>Bacteria</taxon>
        <taxon>Pseudomonadati</taxon>
        <taxon>Pseudomonadota</taxon>
        <taxon>Gammaproteobacteria</taxon>
        <taxon>Chromatiales</taxon>
        <taxon>Chromatiaceae</taxon>
        <taxon>Imhoffiella</taxon>
    </lineage>
</organism>
<dbReference type="InterPro" id="IPR051409">
    <property type="entry name" value="Atypical_kinase_ADCK"/>
</dbReference>
<dbReference type="RefSeq" id="WP_043753460.1">
    <property type="nucleotide sequence ID" value="NZ_AONC01000029.1"/>
</dbReference>
<keyword evidence="6" id="KW-0830">Ubiquinone</keyword>
<dbReference type="SUPFAM" id="SSF56112">
    <property type="entry name" value="Protein kinase-like (PK-like)"/>
    <property type="match status" value="1"/>
</dbReference>
<evidence type="ECO:0000256" key="3">
    <source>
        <dbReference type="ARBA" id="ARBA00022741"/>
    </source>
</evidence>
<dbReference type="PATRIC" id="fig|1249627.3.peg.2164"/>
<dbReference type="GO" id="GO:0005524">
    <property type="term" value="F:ATP binding"/>
    <property type="evidence" value="ECO:0007669"/>
    <property type="project" value="UniProtKB-KW"/>
</dbReference>
<dbReference type="CDD" id="cd13970">
    <property type="entry name" value="ABC1_ADCK3"/>
    <property type="match status" value="1"/>
</dbReference>
<evidence type="ECO:0000259" key="5">
    <source>
        <dbReference type="Pfam" id="PF03109"/>
    </source>
</evidence>
<keyword evidence="6" id="KW-0503">Monooxygenase</keyword>
<gene>
    <name evidence="6" type="ORF">D779_1716</name>
</gene>
<keyword evidence="7" id="KW-1185">Reference proteome</keyword>
<protein>
    <submittedName>
        <fullName evidence="6">Ubiquinone biosynthesis monooxygenase UbiB</fullName>
    </submittedName>
</protein>
<dbReference type="PANTHER" id="PTHR43851:SF3">
    <property type="entry name" value="COENZYME Q8"/>
    <property type="match status" value="1"/>
</dbReference>
<reference evidence="6 7" key="1">
    <citation type="submission" date="2012-11" db="EMBL/GenBank/DDBJ databases">
        <title>Genome assembly of Thiorhodococcus sp. AK35.</title>
        <authorList>
            <person name="Nupur N."/>
            <person name="Khatri I."/>
            <person name="Subramanian S."/>
            <person name="Pinnaka A."/>
        </authorList>
    </citation>
    <scope>NUCLEOTIDE SEQUENCE [LARGE SCALE GENOMIC DNA]</scope>
    <source>
        <strain evidence="6 7">AK35</strain>
    </source>
</reference>
<evidence type="ECO:0000256" key="1">
    <source>
        <dbReference type="ARBA" id="ARBA00009670"/>
    </source>
</evidence>
<dbReference type="Proteomes" id="UP000019460">
    <property type="component" value="Unassembled WGS sequence"/>
</dbReference>
<keyword evidence="2" id="KW-0808">Transferase</keyword>
<dbReference type="GO" id="GO:0004497">
    <property type="term" value="F:monooxygenase activity"/>
    <property type="evidence" value="ECO:0007669"/>
    <property type="project" value="UniProtKB-KW"/>
</dbReference>
<proteinExistence type="inferred from homology"/>
<keyword evidence="6" id="KW-0560">Oxidoreductase</keyword>
<keyword evidence="3" id="KW-0547">Nucleotide-binding</keyword>